<reference evidence="3" key="1">
    <citation type="journal article" date="2020" name="New Phytol.">
        <title>Comparative genomics reveals dynamic genome evolution in host specialist ectomycorrhizal fungi.</title>
        <authorList>
            <person name="Lofgren L.A."/>
            <person name="Nguyen N.H."/>
            <person name="Vilgalys R."/>
            <person name="Ruytinx J."/>
            <person name="Liao H.L."/>
            <person name="Branco S."/>
            <person name="Kuo A."/>
            <person name="LaButti K."/>
            <person name="Lipzen A."/>
            <person name="Andreopoulos W."/>
            <person name="Pangilinan J."/>
            <person name="Riley R."/>
            <person name="Hundley H."/>
            <person name="Na H."/>
            <person name="Barry K."/>
            <person name="Grigoriev I.V."/>
            <person name="Stajich J.E."/>
            <person name="Kennedy P.G."/>
        </authorList>
    </citation>
    <scope>NUCLEOTIDE SEQUENCE</scope>
    <source>
        <strain evidence="3">FC203</strain>
    </source>
</reference>
<name>A0AAD4E3M6_9AGAM</name>
<dbReference type="Gene3D" id="3.40.50.12780">
    <property type="entry name" value="N-terminal domain of ligase-like"/>
    <property type="match status" value="1"/>
</dbReference>
<dbReference type="SUPFAM" id="SSF56801">
    <property type="entry name" value="Acetyl-CoA synthetase-like"/>
    <property type="match status" value="1"/>
</dbReference>
<evidence type="ECO:0000313" key="4">
    <source>
        <dbReference type="Proteomes" id="UP001195769"/>
    </source>
</evidence>
<comment type="caution">
    <text evidence="3">The sequence shown here is derived from an EMBL/GenBank/DDBJ whole genome shotgun (WGS) entry which is preliminary data.</text>
</comment>
<proteinExistence type="inferred from homology"/>
<organism evidence="3 4">
    <name type="scientific">Suillus fuscotomentosus</name>
    <dbReference type="NCBI Taxonomy" id="1912939"/>
    <lineage>
        <taxon>Eukaryota</taxon>
        <taxon>Fungi</taxon>
        <taxon>Dikarya</taxon>
        <taxon>Basidiomycota</taxon>
        <taxon>Agaricomycotina</taxon>
        <taxon>Agaricomycetes</taxon>
        <taxon>Agaricomycetidae</taxon>
        <taxon>Boletales</taxon>
        <taxon>Suillineae</taxon>
        <taxon>Suillaceae</taxon>
        <taxon>Suillus</taxon>
    </lineage>
</organism>
<accession>A0AAD4E3M6</accession>
<dbReference type="Pfam" id="PF23562">
    <property type="entry name" value="AMP-binding_C_3"/>
    <property type="match status" value="1"/>
</dbReference>
<dbReference type="GeneID" id="64669557"/>
<dbReference type="RefSeq" id="XP_041224684.1">
    <property type="nucleotide sequence ID" value="XM_041375259.1"/>
</dbReference>
<dbReference type="EMBL" id="JABBWK010000034">
    <property type="protein sequence ID" value="KAG1899108.1"/>
    <property type="molecule type" value="Genomic_DNA"/>
</dbReference>
<comment type="similarity">
    <text evidence="1">Belongs to the ATP-dependent AMP-binding enzyme family.</text>
</comment>
<dbReference type="InterPro" id="IPR042099">
    <property type="entry name" value="ANL_N_sf"/>
</dbReference>
<dbReference type="PANTHER" id="PTHR43201">
    <property type="entry name" value="ACYL-COA SYNTHETASE"/>
    <property type="match status" value="1"/>
</dbReference>
<dbReference type="InterPro" id="IPR000873">
    <property type="entry name" value="AMP-dep_synth/lig_dom"/>
</dbReference>
<dbReference type="GO" id="GO:0031956">
    <property type="term" value="F:medium-chain fatty acid-CoA ligase activity"/>
    <property type="evidence" value="ECO:0007669"/>
    <property type="project" value="TreeGrafter"/>
</dbReference>
<dbReference type="Proteomes" id="UP001195769">
    <property type="component" value="Unassembled WGS sequence"/>
</dbReference>
<gene>
    <name evidence="3" type="ORF">F5891DRAFT_954443</name>
</gene>
<sequence>MSTYLSHLTVLEHSASSYPDDPVFRVPRSDLSTGQVHDWSSITYSKFKDDVEFTAQYWRHILESDGVPEHSVIGLCNCRLPGMAYQDVLHIYGLSRAGYVPQLFSIRLPNPDVVLELLKRAGSKALILDSQFQSSTASFPLPVHLAVKKRDMASFEYNLPPIRATSNPDKAVFIFHTSGSTSGSPKLVPCNARWLDAIVAKAKATCTPISPSRQDVSVWMGSMCHIAQTFMLIGALQHGSCVIQPTKIGFSSEELIDMIHHCQLNRLNQFSTFLSIHLRNSRQNRKLLGYLQSLDQILISGLSLPQEDEDWAYKNGLNMKNLFGSTECGAMLLSIGGKGRDASLLHPIPGTYYGFLPIDTDTQIESGHKTSAQMLELVILSSSGDCPDASLRGNDGHFHTGDLFQEIMPGSYAFRGRNDDWIKSENSLRCDTKAIEDNIRATCGDLIEECIVVGTGRPSPALFVEPAPGVDHGKLKRDIIRKTRQFHSRRYLHEQITNPNLIVVVPSGSLPRTATKGNIRRKAVEDAYQAELDKIYASLQ</sequence>
<dbReference type="AlphaFoldDB" id="A0AAD4E3M6"/>
<dbReference type="Pfam" id="PF00501">
    <property type="entry name" value="AMP-binding"/>
    <property type="match status" value="1"/>
</dbReference>
<dbReference type="GO" id="GO:0006631">
    <property type="term" value="P:fatty acid metabolic process"/>
    <property type="evidence" value="ECO:0007669"/>
    <property type="project" value="TreeGrafter"/>
</dbReference>
<feature type="domain" description="AMP-dependent synthetase/ligase" evidence="2">
    <location>
        <begin position="11"/>
        <end position="340"/>
    </location>
</feature>
<dbReference type="PANTHER" id="PTHR43201:SF8">
    <property type="entry name" value="ACYL-COA SYNTHETASE FAMILY MEMBER 3"/>
    <property type="match status" value="1"/>
</dbReference>
<protein>
    <recommendedName>
        <fullName evidence="2">AMP-dependent synthetase/ligase domain-containing protein</fullName>
    </recommendedName>
</protein>
<evidence type="ECO:0000256" key="1">
    <source>
        <dbReference type="ARBA" id="ARBA00006432"/>
    </source>
</evidence>
<keyword evidence="4" id="KW-1185">Reference proteome</keyword>
<evidence type="ECO:0000313" key="3">
    <source>
        <dbReference type="EMBL" id="KAG1899108.1"/>
    </source>
</evidence>
<evidence type="ECO:0000259" key="2">
    <source>
        <dbReference type="Pfam" id="PF00501"/>
    </source>
</evidence>